<sequence length="620" mass="65110">MHIQDWSRQHWRIGLLAGLFAAGLQGCGSSDNSSVLSDAGGVRTARADTPASGSSATGSASASGANASSSSSASSSNGSMTQLRAGAVASPDVYGADTAKTILDAGGNAIDAAVAVAFTLAVTFPNAGNIGGGGFMTIVNEGTPYFLDYRERAPKAATSTMYLDANGNVIPNLSLIGNKAVGVPGTVAGMWEAHKRFGRLTWSQVLAPAIGYAQNGFVPNTSATAGSIPGTNFDAYFGGKLTSGQNFVQAELAQTLTRIRDQGGPEFYNGQTADLLVAEMQRGNGLITKEDLQSYAPVWRDPVQIQWRGVNVITAPPPSSGGFGIGQLLKMKEALSPQFAMAPLNSAQYIHLTAEMEKRVFADRAQYLGDPDFFQIPMDQLLDDGYLARRAAEVNPSTPTPLAQVQPGLGTITPPRDPSAGEKPQTTHFSIVDRWGNAVGNTYTLNGSYGSGVVVTGAGFLLNNEMDDFASKPGVPNQFGVVGGDVNAIEPFKRPLSSMSPTIVTRDGKVSLVLGTPGGSRIFTSVYQVLVDVVDYGWPLAEAQAQARFHHQLLPDNVIEYEADKIPKATVDNLTARGWIMKPGLQGGANIEAIQVIGDTPFPVSDPRGKGVSRVIEPVQ</sequence>
<dbReference type="GO" id="GO:0036374">
    <property type="term" value="F:glutathione hydrolase activity"/>
    <property type="evidence" value="ECO:0007669"/>
    <property type="project" value="UniProtKB-UniRule"/>
</dbReference>
<evidence type="ECO:0000256" key="1">
    <source>
        <dbReference type="ARBA" id="ARBA00001049"/>
    </source>
</evidence>
<protein>
    <recommendedName>
        <fullName evidence="11">Glutathione hydrolase proenzyme</fullName>
        <ecNumber evidence="11">2.3.2.2</ecNumber>
        <ecNumber evidence="11">3.4.19.13</ecNumber>
    </recommendedName>
    <component>
        <recommendedName>
            <fullName evidence="11">Glutathione hydrolase large chain</fullName>
        </recommendedName>
    </component>
    <component>
        <recommendedName>
            <fullName evidence="11">Glutathione hydrolase small chain</fullName>
        </recommendedName>
    </component>
</protein>
<dbReference type="SUPFAM" id="SSF56235">
    <property type="entry name" value="N-terminal nucleophile aminohydrolases (Ntn hydrolases)"/>
    <property type="match status" value="1"/>
</dbReference>
<dbReference type="GO" id="GO:0006750">
    <property type="term" value="P:glutathione biosynthetic process"/>
    <property type="evidence" value="ECO:0007669"/>
    <property type="project" value="UniProtKB-KW"/>
</dbReference>
<evidence type="ECO:0000256" key="9">
    <source>
        <dbReference type="PIRSR" id="PIRSR600101-1"/>
    </source>
</evidence>
<evidence type="ECO:0000256" key="8">
    <source>
        <dbReference type="ARBA" id="ARBA00047417"/>
    </source>
</evidence>
<feature type="binding site" evidence="10">
    <location>
        <position position="519"/>
    </location>
    <ligand>
        <name>L-glutamate</name>
        <dbReference type="ChEBI" id="CHEBI:29985"/>
    </ligand>
</feature>
<keyword evidence="4 11" id="KW-0808">Transferase</keyword>
<evidence type="ECO:0000256" key="11">
    <source>
        <dbReference type="RuleBase" id="RU368036"/>
    </source>
</evidence>
<dbReference type="Gene3D" id="3.60.20.40">
    <property type="match status" value="1"/>
</dbReference>
<keyword evidence="11" id="KW-0317">Glutathione biosynthesis</keyword>
<feature type="region of interest" description="Disordered" evidence="12">
    <location>
        <begin position="395"/>
        <end position="425"/>
    </location>
</feature>
<evidence type="ECO:0000313" key="13">
    <source>
        <dbReference type="EMBL" id="SNS83868.1"/>
    </source>
</evidence>
<dbReference type="PANTHER" id="PTHR43199:SF1">
    <property type="entry name" value="GLUTATHIONE HYDROLASE PROENZYME"/>
    <property type="match status" value="1"/>
</dbReference>
<dbReference type="RefSeq" id="WP_245844947.1">
    <property type="nucleotide sequence ID" value="NZ_FZOT01000007.1"/>
</dbReference>
<dbReference type="UniPathway" id="UPA00204"/>
<feature type="binding site" evidence="10">
    <location>
        <begin position="444"/>
        <end position="446"/>
    </location>
    <ligand>
        <name>L-glutamate</name>
        <dbReference type="ChEBI" id="CHEBI:29985"/>
    </ligand>
</feature>
<evidence type="ECO:0000256" key="10">
    <source>
        <dbReference type="PIRSR" id="PIRSR600101-2"/>
    </source>
</evidence>
<keyword evidence="5 11" id="KW-0378">Hydrolase</keyword>
<evidence type="ECO:0000256" key="3">
    <source>
        <dbReference type="ARBA" id="ARBA00009381"/>
    </source>
</evidence>
<dbReference type="GO" id="GO:0006751">
    <property type="term" value="P:glutathione catabolic process"/>
    <property type="evidence" value="ECO:0007669"/>
    <property type="project" value="UniProtKB-UniRule"/>
</dbReference>
<comment type="pathway">
    <text evidence="11">Sulfur metabolism; glutathione metabolism.</text>
</comment>
<feature type="binding site" evidence="10">
    <location>
        <position position="468"/>
    </location>
    <ligand>
        <name>L-glutamate</name>
        <dbReference type="ChEBI" id="CHEBI:29985"/>
    </ligand>
</feature>
<dbReference type="InterPro" id="IPR029055">
    <property type="entry name" value="Ntn_hydrolases_N"/>
</dbReference>
<dbReference type="PRINTS" id="PR01210">
    <property type="entry name" value="GGTRANSPTASE"/>
</dbReference>
<dbReference type="Pfam" id="PF01019">
    <property type="entry name" value="G_glu_transpept"/>
    <property type="match status" value="1"/>
</dbReference>
<evidence type="ECO:0000256" key="6">
    <source>
        <dbReference type="ARBA" id="ARBA00023145"/>
    </source>
</evidence>
<evidence type="ECO:0000256" key="12">
    <source>
        <dbReference type="SAM" id="MobiDB-lite"/>
    </source>
</evidence>
<comment type="subunit">
    <text evidence="11">This enzyme consists of two polypeptide chains, which are synthesized in precursor form from a single polypeptide.</text>
</comment>
<gene>
    <name evidence="13" type="ORF">SAMN06265795_107129</name>
</gene>
<comment type="catalytic activity">
    <reaction evidence="2 11">
        <text>glutathione + H2O = L-cysteinylglycine + L-glutamate</text>
        <dbReference type="Rhea" id="RHEA:28807"/>
        <dbReference type="ChEBI" id="CHEBI:15377"/>
        <dbReference type="ChEBI" id="CHEBI:29985"/>
        <dbReference type="ChEBI" id="CHEBI:57925"/>
        <dbReference type="ChEBI" id="CHEBI:61694"/>
        <dbReference type="EC" id="3.4.19.13"/>
    </reaction>
</comment>
<dbReference type="Proteomes" id="UP000198284">
    <property type="component" value="Unassembled WGS sequence"/>
</dbReference>
<dbReference type="EC" id="2.3.2.2" evidence="11"/>
<dbReference type="InterPro" id="IPR051792">
    <property type="entry name" value="GGT_bact"/>
</dbReference>
<name>A0A239HS16_9BURK</name>
<dbReference type="EMBL" id="FZOT01000007">
    <property type="protein sequence ID" value="SNS83868.1"/>
    <property type="molecule type" value="Genomic_DNA"/>
</dbReference>
<evidence type="ECO:0000256" key="2">
    <source>
        <dbReference type="ARBA" id="ARBA00001089"/>
    </source>
</evidence>
<evidence type="ECO:0000256" key="5">
    <source>
        <dbReference type="ARBA" id="ARBA00022801"/>
    </source>
</evidence>
<dbReference type="GO" id="GO:0103068">
    <property type="term" value="F:leukotriene C4 gamma-glutamyl transferase activity"/>
    <property type="evidence" value="ECO:0007669"/>
    <property type="project" value="UniProtKB-EC"/>
</dbReference>
<comment type="similarity">
    <text evidence="3 11">Belongs to the gamma-glutamyltransferase family.</text>
</comment>
<accession>A0A239HS16</accession>
<keyword evidence="6 11" id="KW-0865">Zymogen</keyword>
<feature type="compositionally biased region" description="Low complexity" evidence="12">
    <location>
        <begin position="51"/>
        <end position="77"/>
    </location>
</feature>
<evidence type="ECO:0000313" key="14">
    <source>
        <dbReference type="Proteomes" id="UP000198284"/>
    </source>
</evidence>
<organism evidence="13 14">
    <name type="scientific">Noviherbaspirillum humi</name>
    <dbReference type="NCBI Taxonomy" id="1688639"/>
    <lineage>
        <taxon>Bacteria</taxon>
        <taxon>Pseudomonadati</taxon>
        <taxon>Pseudomonadota</taxon>
        <taxon>Betaproteobacteria</taxon>
        <taxon>Burkholderiales</taxon>
        <taxon>Oxalobacteraceae</taxon>
        <taxon>Noviherbaspirillum</taxon>
    </lineage>
</organism>
<keyword evidence="14" id="KW-1185">Reference proteome</keyword>
<dbReference type="Gene3D" id="1.10.246.130">
    <property type="match status" value="1"/>
</dbReference>
<comment type="catalytic activity">
    <reaction evidence="8 11">
        <text>an N-terminal (5-L-glutamyl)-[peptide] + an alpha-amino acid = 5-L-glutamyl amino acid + an N-terminal L-alpha-aminoacyl-[peptide]</text>
        <dbReference type="Rhea" id="RHEA:23904"/>
        <dbReference type="Rhea" id="RHEA-COMP:9780"/>
        <dbReference type="Rhea" id="RHEA-COMP:9795"/>
        <dbReference type="ChEBI" id="CHEBI:77644"/>
        <dbReference type="ChEBI" id="CHEBI:78597"/>
        <dbReference type="ChEBI" id="CHEBI:78599"/>
        <dbReference type="ChEBI" id="CHEBI:78608"/>
        <dbReference type="EC" id="2.3.2.2"/>
    </reaction>
</comment>
<feature type="binding site" evidence="10">
    <location>
        <position position="150"/>
    </location>
    <ligand>
        <name>L-glutamate</name>
        <dbReference type="ChEBI" id="CHEBI:29985"/>
    </ligand>
</feature>
<feature type="binding site" evidence="10">
    <location>
        <begin position="497"/>
        <end position="498"/>
    </location>
    <ligand>
        <name>L-glutamate</name>
        <dbReference type="ChEBI" id="CHEBI:29985"/>
    </ligand>
</feature>
<feature type="active site" description="Nucleophile" evidence="9">
    <location>
        <position position="426"/>
    </location>
</feature>
<feature type="region of interest" description="Disordered" evidence="12">
    <location>
        <begin position="44"/>
        <end position="77"/>
    </location>
</feature>
<proteinExistence type="inferred from homology"/>
<dbReference type="EC" id="3.4.19.13" evidence="11"/>
<dbReference type="InterPro" id="IPR043137">
    <property type="entry name" value="GGT_ssub_C"/>
</dbReference>
<dbReference type="InterPro" id="IPR043138">
    <property type="entry name" value="GGT_lsub"/>
</dbReference>
<evidence type="ECO:0000256" key="4">
    <source>
        <dbReference type="ARBA" id="ARBA00022679"/>
    </source>
</evidence>
<keyword evidence="7 11" id="KW-0012">Acyltransferase</keyword>
<dbReference type="PANTHER" id="PTHR43199">
    <property type="entry name" value="GLUTATHIONE HYDROLASE"/>
    <property type="match status" value="1"/>
</dbReference>
<evidence type="ECO:0000256" key="7">
    <source>
        <dbReference type="ARBA" id="ARBA00023315"/>
    </source>
</evidence>
<dbReference type="AlphaFoldDB" id="A0A239HS16"/>
<comment type="catalytic activity">
    <reaction evidence="1 11">
        <text>an S-substituted glutathione + H2O = an S-substituted L-cysteinylglycine + L-glutamate</text>
        <dbReference type="Rhea" id="RHEA:59468"/>
        <dbReference type="ChEBI" id="CHEBI:15377"/>
        <dbReference type="ChEBI" id="CHEBI:29985"/>
        <dbReference type="ChEBI" id="CHEBI:90779"/>
        <dbReference type="ChEBI" id="CHEBI:143103"/>
        <dbReference type="EC" id="3.4.19.13"/>
    </reaction>
</comment>
<dbReference type="InterPro" id="IPR000101">
    <property type="entry name" value="GGT_peptidase"/>
</dbReference>
<comment type="PTM">
    <text evidence="11">Cleaved by autocatalysis into a large and a small subunit.</text>
</comment>
<dbReference type="NCBIfam" id="TIGR00066">
    <property type="entry name" value="g_glut_trans"/>
    <property type="match status" value="1"/>
</dbReference>
<reference evidence="13 14" key="1">
    <citation type="submission" date="2017-06" db="EMBL/GenBank/DDBJ databases">
        <authorList>
            <person name="Kim H.J."/>
            <person name="Triplett B.A."/>
        </authorList>
    </citation>
    <scope>NUCLEOTIDE SEQUENCE [LARGE SCALE GENOMIC DNA]</scope>
    <source>
        <strain evidence="13 14">U15</strain>
    </source>
</reference>